<protein>
    <recommendedName>
        <fullName evidence="5">Pentacotripeptide-repeat region of PRORP domain-containing protein</fullName>
    </recommendedName>
</protein>
<sequence>MEIQNLQTSLGSKQSKHVWCNPPICKGLEDGIAEQIYLGFRGDILRNDALRSLRNTTRVRLVSKICLARLTVGRCVPLVVMVAQGRFPFKLGTEGFWTRLSKDHFWRVFLVRWSSVGDKDKALGCCKFKQVTGLFHTEACMIQGFTAYASWELVSNVNAHAKNQMPIMYMNLNRGFLEQGRISSGTTSRRLPYAIQDLLLHSKRTCGQSEITTAVSRWGNDATYTSLIHAYIKAERVEDATETVNKMMAAEVNNVFAGDVKQPPLPPEDDVFTKNKTTVSDWEGSSRKQLPDCTNIRCPLSMLDHRVRFLINEVSDLDTAANHARLALNKRMNPEKAISTCNAIIGAMFAAGRSGDAFDLFHFFFNEYKMKPDIAACNLIIKSHCEEGRLDDALRLYNHLLGHPPSPNHKTYDLSTKALPGMYMNLIGGFLQQGNLDMAYQLGDDFKTNSFNNDGFTANGHVGRPCLEVLLKYGKKTQAWALFEYMLDNYDECIGLGDETVNLMLNECIKEGQFSDAVNILAKSKAKLKYYKVVS</sequence>
<dbReference type="InterPro" id="IPR011990">
    <property type="entry name" value="TPR-like_helical_dom_sf"/>
</dbReference>
<evidence type="ECO:0000313" key="3">
    <source>
        <dbReference type="EMBL" id="KAF3594469.1"/>
    </source>
</evidence>
<feature type="repeat" description="PPR" evidence="2">
    <location>
        <begin position="373"/>
        <end position="407"/>
    </location>
</feature>
<dbReference type="EMBL" id="QGKV02000299">
    <property type="protein sequence ID" value="KAF3594469.1"/>
    <property type="molecule type" value="Genomic_DNA"/>
</dbReference>
<dbReference type="PANTHER" id="PTHR47937:SF2">
    <property type="entry name" value="PENTATRICOPEPTIDE (PPR) REPEAT-CONTAINING PROTEIN, PF01535'-RELATED"/>
    <property type="match status" value="1"/>
</dbReference>
<feature type="repeat" description="PPR" evidence="2">
    <location>
        <begin position="220"/>
        <end position="254"/>
    </location>
</feature>
<accession>A0ABQ7EBZ5</accession>
<dbReference type="Proteomes" id="UP000266723">
    <property type="component" value="Unassembled WGS sequence"/>
</dbReference>
<dbReference type="Gene3D" id="1.25.40.10">
    <property type="entry name" value="Tetratricopeptide repeat domain"/>
    <property type="match status" value="2"/>
</dbReference>
<dbReference type="InterPro" id="IPR052308">
    <property type="entry name" value="PPR_domain-containing"/>
</dbReference>
<gene>
    <name evidence="3" type="ORF">DY000_02026720</name>
</gene>
<keyword evidence="1" id="KW-0677">Repeat</keyword>
<comment type="caution">
    <text evidence="3">The sequence shown here is derived from an EMBL/GenBank/DDBJ whole genome shotgun (WGS) entry which is preliminary data.</text>
</comment>
<keyword evidence="4" id="KW-1185">Reference proteome</keyword>
<dbReference type="Pfam" id="PF13041">
    <property type="entry name" value="PPR_2"/>
    <property type="match status" value="1"/>
</dbReference>
<proteinExistence type="predicted"/>
<dbReference type="PROSITE" id="PS51375">
    <property type="entry name" value="PPR"/>
    <property type="match status" value="2"/>
</dbReference>
<name>A0ABQ7EBZ5_BRACR</name>
<dbReference type="PANTHER" id="PTHR47937">
    <property type="entry name" value="PLASTID TRANSCRIPTIONALLY ACTIVE CHROMOSOME 2-LIKE PROTEIN"/>
    <property type="match status" value="1"/>
</dbReference>
<evidence type="ECO:0000256" key="1">
    <source>
        <dbReference type="ARBA" id="ARBA00022737"/>
    </source>
</evidence>
<reference evidence="3 4" key="1">
    <citation type="journal article" date="2020" name="BMC Genomics">
        <title>Intraspecific diversification of the crop wild relative Brassica cretica Lam. using demographic model selection.</title>
        <authorList>
            <person name="Kioukis A."/>
            <person name="Michalopoulou V.A."/>
            <person name="Briers L."/>
            <person name="Pirintsos S."/>
            <person name="Studholme D.J."/>
            <person name="Pavlidis P."/>
            <person name="Sarris P.F."/>
        </authorList>
    </citation>
    <scope>NUCLEOTIDE SEQUENCE [LARGE SCALE GENOMIC DNA]</scope>
    <source>
        <strain evidence="4">cv. PFS-1207/04</strain>
    </source>
</reference>
<evidence type="ECO:0008006" key="5">
    <source>
        <dbReference type="Google" id="ProtNLM"/>
    </source>
</evidence>
<dbReference type="Pfam" id="PF01535">
    <property type="entry name" value="PPR"/>
    <property type="match status" value="2"/>
</dbReference>
<evidence type="ECO:0000313" key="4">
    <source>
        <dbReference type="Proteomes" id="UP000266723"/>
    </source>
</evidence>
<dbReference type="InterPro" id="IPR002885">
    <property type="entry name" value="PPR_rpt"/>
</dbReference>
<evidence type="ECO:0000256" key="2">
    <source>
        <dbReference type="PROSITE-ProRule" id="PRU00708"/>
    </source>
</evidence>
<dbReference type="NCBIfam" id="TIGR00756">
    <property type="entry name" value="PPR"/>
    <property type="match status" value="2"/>
</dbReference>
<organism evidence="3 4">
    <name type="scientific">Brassica cretica</name>
    <name type="common">Mustard</name>
    <dbReference type="NCBI Taxonomy" id="69181"/>
    <lineage>
        <taxon>Eukaryota</taxon>
        <taxon>Viridiplantae</taxon>
        <taxon>Streptophyta</taxon>
        <taxon>Embryophyta</taxon>
        <taxon>Tracheophyta</taxon>
        <taxon>Spermatophyta</taxon>
        <taxon>Magnoliopsida</taxon>
        <taxon>eudicotyledons</taxon>
        <taxon>Gunneridae</taxon>
        <taxon>Pentapetalae</taxon>
        <taxon>rosids</taxon>
        <taxon>malvids</taxon>
        <taxon>Brassicales</taxon>
        <taxon>Brassicaceae</taxon>
        <taxon>Brassiceae</taxon>
        <taxon>Brassica</taxon>
    </lineage>
</organism>